<evidence type="ECO:0000259" key="3">
    <source>
        <dbReference type="Pfam" id="PF00857"/>
    </source>
</evidence>
<name>A0A075SEW7_STRSU</name>
<feature type="domain" description="Isochorismatase-like" evidence="3">
    <location>
        <begin position="3"/>
        <end position="135"/>
    </location>
</feature>
<dbReference type="InterPro" id="IPR036380">
    <property type="entry name" value="Isochorismatase-like_sf"/>
</dbReference>
<dbReference type="EMBL" id="CP008921">
    <property type="protein sequence ID" value="AIG42869.1"/>
    <property type="molecule type" value="Genomic_DNA"/>
</dbReference>
<dbReference type="PANTHER" id="PTHR43540">
    <property type="entry name" value="PEROXYUREIDOACRYLATE/UREIDOACRYLATE AMIDOHYDROLASE-RELATED"/>
    <property type="match status" value="1"/>
</dbReference>
<reference evidence="4 5" key="1">
    <citation type="journal article" date="2014" name="Genome Announc.">
        <title>Whole-Genome Sequence of Streptococcus suis Serotype 4 Reference Strain 6407.</title>
        <authorList>
            <person name="Wang K."/>
            <person name="Chen J."/>
            <person name="Yao H."/>
            <person name="Lu C."/>
        </authorList>
    </citation>
    <scope>NUCLEOTIDE SEQUENCE [LARGE SCALE GENOMIC DNA]</scope>
    <source>
        <strain evidence="4">6407</strain>
    </source>
</reference>
<gene>
    <name evidence="4" type="ORF">ID09_01870</name>
</gene>
<dbReference type="PATRIC" id="fig|1214179.4.peg.342"/>
<sequence length="169" mass="19090">MKTALIVIDIQSMPVEEQPYAIEERLALWQDSLAQARQAGLEVIHVRHHDQELVKGTADWEIHSIVAPLASEKIFDKSFNSAFKETGLHAYLQEKGIEQLIIMGMATNFCIDTTIKVAFELGYKVAVIQDGTTTGYSGKLDAKDLIDHYQNIWSWNFAQVDKLENIIRG</sequence>
<accession>A0A075SEW7</accession>
<evidence type="ECO:0000313" key="4">
    <source>
        <dbReference type="EMBL" id="AIG42869.1"/>
    </source>
</evidence>
<evidence type="ECO:0000313" key="5">
    <source>
        <dbReference type="Proteomes" id="UP000028185"/>
    </source>
</evidence>
<dbReference type="Proteomes" id="UP000028185">
    <property type="component" value="Chromosome"/>
</dbReference>
<dbReference type="RefSeq" id="WP_024381738.1">
    <property type="nucleotide sequence ID" value="NZ_ALLE01000007.1"/>
</dbReference>
<dbReference type="InterPro" id="IPR000868">
    <property type="entry name" value="Isochorismatase-like_dom"/>
</dbReference>
<organism evidence="4 5">
    <name type="scientific">Streptococcus suis 6407</name>
    <dbReference type="NCBI Taxonomy" id="1214179"/>
    <lineage>
        <taxon>Bacteria</taxon>
        <taxon>Bacillati</taxon>
        <taxon>Bacillota</taxon>
        <taxon>Bacilli</taxon>
        <taxon>Lactobacillales</taxon>
        <taxon>Streptococcaceae</taxon>
        <taxon>Streptococcus</taxon>
    </lineage>
</organism>
<dbReference type="Gene3D" id="3.40.50.850">
    <property type="entry name" value="Isochorismatase-like"/>
    <property type="match status" value="1"/>
</dbReference>
<dbReference type="AlphaFoldDB" id="A0A075SEW7"/>
<evidence type="ECO:0000256" key="2">
    <source>
        <dbReference type="ARBA" id="ARBA00022801"/>
    </source>
</evidence>
<dbReference type="InterPro" id="IPR050272">
    <property type="entry name" value="Isochorismatase-like_hydrls"/>
</dbReference>
<protein>
    <submittedName>
        <fullName evidence="4">Amidase</fullName>
    </submittedName>
</protein>
<evidence type="ECO:0000256" key="1">
    <source>
        <dbReference type="ARBA" id="ARBA00006336"/>
    </source>
</evidence>
<dbReference type="CDD" id="cd01014">
    <property type="entry name" value="nicotinamidase_related"/>
    <property type="match status" value="1"/>
</dbReference>
<dbReference type="GO" id="GO:0016787">
    <property type="term" value="F:hydrolase activity"/>
    <property type="evidence" value="ECO:0007669"/>
    <property type="project" value="UniProtKB-KW"/>
</dbReference>
<dbReference type="PANTHER" id="PTHR43540:SF14">
    <property type="entry name" value="ISOCHORISMATASE"/>
    <property type="match status" value="1"/>
</dbReference>
<keyword evidence="2" id="KW-0378">Hydrolase</keyword>
<dbReference type="HOGENOM" id="CLU_068979_5_5_9"/>
<comment type="similarity">
    <text evidence="1">Belongs to the isochorismatase family.</text>
</comment>
<dbReference type="SUPFAM" id="SSF52499">
    <property type="entry name" value="Isochorismatase-like hydrolases"/>
    <property type="match status" value="1"/>
</dbReference>
<dbReference type="Pfam" id="PF00857">
    <property type="entry name" value="Isochorismatase"/>
    <property type="match status" value="1"/>
</dbReference>
<proteinExistence type="inferred from homology"/>